<name>E4ZY76_LEPMJ</name>
<dbReference type="VEuPathDB" id="FungiDB:LEMA_uP112400.1"/>
<reference evidence="2" key="1">
    <citation type="journal article" date="2011" name="Nat. Commun.">
        <title>Effector diversification within compartments of the Leptosphaeria maculans genome affected by Repeat-Induced Point mutations.</title>
        <authorList>
            <person name="Rouxel T."/>
            <person name="Grandaubert J."/>
            <person name="Hane J.K."/>
            <person name="Hoede C."/>
            <person name="van de Wouw A.P."/>
            <person name="Couloux A."/>
            <person name="Dominguez V."/>
            <person name="Anthouard V."/>
            <person name="Bally P."/>
            <person name="Bourras S."/>
            <person name="Cozijnsen A.J."/>
            <person name="Ciuffetti L.M."/>
            <person name="Degrave A."/>
            <person name="Dilmaghani A."/>
            <person name="Duret L."/>
            <person name="Fudal I."/>
            <person name="Goodwin S.B."/>
            <person name="Gout L."/>
            <person name="Glaser N."/>
            <person name="Linglin J."/>
            <person name="Kema G.H.J."/>
            <person name="Lapalu N."/>
            <person name="Lawrence C.B."/>
            <person name="May K."/>
            <person name="Meyer M."/>
            <person name="Ollivier B."/>
            <person name="Poulain J."/>
            <person name="Schoch C.L."/>
            <person name="Simon A."/>
            <person name="Spatafora J.W."/>
            <person name="Stachowiak A."/>
            <person name="Turgeon B.G."/>
            <person name="Tyler B.M."/>
            <person name="Vincent D."/>
            <person name="Weissenbach J."/>
            <person name="Amselem J."/>
            <person name="Quesneville H."/>
            <person name="Oliver R.P."/>
            <person name="Wincker P."/>
            <person name="Balesdent M.-H."/>
            <person name="Howlett B.J."/>
        </authorList>
    </citation>
    <scope>NUCLEOTIDE SEQUENCE [LARGE SCALE GENOMIC DNA]</scope>
    <source>
        <strain evidence="2">JN3 / isolate v23.1.3 / race Av1-4-5-6-7-8</strain>
    </source>
</reference>
<keyword evidence="2" id="KW-1185">Reference proteome</keyword>
<evidence type="ECO:0000313" key="1">
    <source>
        <dbReference type="EMBL" id="CBX96321.1"/>
    </source>
</evidence>
<organism evidence="2">
    <name type="scientific">Leptosphaeria maculans (strain JN3 / isolate v23.1.3 / race Av1-4-5-6-7-8)</name>
    <name type="common">Blackleg fungus</name>
    <name type="synonym">Phoma lingam</name>
    <dbReference type="NCBI Taxonomy" id="985895"/>
    <lineage>
        <taxon>Eukaryota</taxon>
        <taxon>Fungi</taxon>
        <taxon>Dikarya</taxon>
        <taxon>Ascomycota</taxon>
        <taxon>Pezizomycotina</taxon>
        <taxon>Dothideomycetes</taxon>
        <taxon>Pleosporomycetidae</taxon>
        <taxon>Pleosporales</taxon>
        <taxon>Pleosporineae</taxon>
        <taxon>Leptosphaeriaceae</taxon>
        <taxon>Plenodomus</taxon>
        <taxon>Plenodomus lingam/Leptosphaeria maculans species complex</taxon>
    </lineage>
</organism>
<dbReference type="AlphaFoldDB" id="E4ZY76"/>
<gene>
    <name evidence="1" type="ORF">LEMA_uP112400.1</name>
</gene>
<proteinExistence type="predicted"/>
<dbReference type="Proteomes" id="UP000002668">
    <property type="component" value="Genome"/>
</dbReference>
<dbReference type="InParanoid" id="E4ZY76"/>
<protein>
    <submittedName>
        <fullName evidence="1">Predicted protein</fullName>
    </submittedName>
</protein>
<accession>E4ZY76</accession>
<dbReference type="HOGENOM" id="CLU_2400078_0_0_1"/>
<dbReference type="EMBL" id="FP929128">
    <property type="protein sequence ID" value="CBX96321.1"/>
    <property type="molecule type" value="Genomic_DNA"/>
</dbReference>
<sequence>MESIVATDETDLKAAQLYARLKPHDCYFELMGAYRAAVSAPCCQPPAPKVFISTLQSLSICVSMLGGRSRGLIVTSISYVASVEVLLSHPILP</sequence>
<evidence type="ECO:0000313" key="2">
    <source>
        <dbReference type="Proteomes" id="UP000002668"/>
    </source>
</evidence>